<evidence type="ECO:0000259" key="5">
    <source>
        <dbReference type="PROSITE" id="PS51736"/>
    </source>
</evidence>
<dbReference type="PANTHER" id="PTHR30461">
    <property type="entry name" value="DNA-INVERTASE FROM LAMBDOID PROPHAGE"/>
    <property type="match status" value="1"/>
</dbReference>
<protein>
    <submittedName>
        <fullName evidence="6">Recombinase family protein</fullName>
    </submittedName>
</protein>
<dbReference type="PROSITE" id="PS00397">
    <property type="entry name" value="RECOMBINASES_1"/>
    <property type="match status" value="1"/>
</dbReference>
<feature type="domain" description="Resolvase/invertase-type recombinase catalytic" evidence="5">
    <location>
        <begin position="9"/>
        <end position="145"/>
    </location>
</feature>
<evidence type="ECO:0000256" key="2">
    <source>
        <dbReference type="ARBA" id="ARBA00023125"/>
    </source>
</evidence>
<sequence length="229" mass="24288">MEQEMAQGKFVSYLRVSSAKQGRSGLGLEAQRKAVADYLNGGAWELSGEFVEVESGKLDGRPQLEAALAMCELTGATLVVAKLDRLSRNVAFLAALQDSGARFVAADMPEANELTIHIMAAVAQAERKAISKRTKEALAAAKARGTKLGGNRGNLEDLRKGPGISALVRSKASIDRAEKVRRQIETFQAAGAVSLRAIADRLNAAGITAPRGGTWKAAQVKRIIDSCSP</sequence>
<dbReference type="PROSITE" id="PS51736">
    <property type="entry name" value="RECOMBINASES_3"/>
    <property type="match status" value="1"/>
</dbReference>
<evidence type="ECO:0000313" key="7">
    <source>
        <dbReference type="Proteomes" id="UP001595957"/>
    </source>
</evidence>
<dbReference type="SMART" id="SM00857">
    <property type="entry name" value="Resolvase"/>
    <property type="match status" value="1"/>
</dbReference>
<dbReference type="InterPro" id="IPR050639">
    <property type="entry name" value="SSR_resolvase"/>
</dbReference>
<dbReference type="Gene3D" id="3.40.50.1390">
    <property type="entry name" value="Resolvase, N-terminal catalytic domain"/>
    <property type="match status" value="1"/>
</dbReference>
<dbReference type="InterPro" id="IPR036162">
    <property type="entry name" value="Resolvase-like_N_sf"/>
</dbReference>
<dbReference type="SUPFAM" id="SSF53041">
    <property type="entry name" value="Resolvase-like"/>
    <property type="match status" value="1"/>
</dbReference>
<gene>
    <name evidence="6" type="ORF">ACFO3E_02490</name>
</gene>
<dbReference type="InterPro" id="IPR006119">
    <property type="entry name" value="Resolv_N"/>
</dbReference>
<evidence type="ECO:0000256" key="4">
    <source>
        <dbReference type="PROSITE-ProRule" id="PRU10137"/>
    </source>
</evidence>
<dbReference type="InterPro" id="IPR011109">
    <property type="entry name" value="DNA_bind_recombinase_dom"/>
</dbReference>
<evidence type="ECO:0000313" key="6">
    <source>
        <dbReference type="EMBL" id="MFC4593064.1"/>
    </source>
</evidence>
<dbReference type="CDD" id="cd00338">
    <property type="entry name" value="Ser_Recombinase"/>
    <property type="match status" value="1"/>
</dbReference>
<comment type="caution">
    <text evidence="6">The sequence shown here is derived from an EMBL/GenBank/DDBJ whole genome shotgun (WGS) entry which is preliminary data.</text>
</comment>
<evidence type="ECO:0000256" key="3">
    <source>
        <dbReference type="ARBA" id="ARBA00023172"/>
    </source>
</evidence>
<evidence type="ECO:0000256" key="1">
    <source>
        <dbReference type="ARBA" id="ARBA00022908"/>
    </source>
</evidence>
<keyword evidence="3" id="KW-0233">DNA recombination</keyword>
<dbReference type="InterPro" id="IPR006118">
    <property type="entry name" value="Recombinase_CS"/>
</dbReference>
<organism evidence="6 7">
    <name type="scientific">Sphingobium tyrosinilyticum</name>
    <dbReference type="NCBI Taxonomy" id="2715436"/>
    <lineage>
        <taxon>Bacteria</taxon>
        <taxon>Pseudomonadati</taxon>
        <taxon>Pseudomonadota</taxon>
        <taxon>Alphaproteobacteria</taxon>
        <taxon>Sphingomonadales</taxon>
        <taxon>Sphingomonadaceae</taxon>
        <taxon>Sphingobium</taxon>
    </lineage>
</organism>
<dbReference type="Pfam" id="PF07508">
    <property type="entry name" value="Recombinase"/>
    <property type="match status" value="1"/>
</dbReference>
<keyword evidence="2" id="KW-0238">DNA-binding</keyword>
<proteinExistence type="predicted"/>
<dbReference type="PANTHER" id="PTHR30461:SF2">
    <property type="entry name" value="SERINE RECOMBINASE PINE-RELATED"/>
    <property type="match status" value="1"/>
</dbReference>
<keyword evidence="1" id="KW-0229">DNA integration</keyword>
<feature type="active site" description="O-(5'-phospho-DNA)-serine intermediate" evidence="4">
    <location>
        <position position="17"/>
    </location>
</feature>
<accession>A0ABV9EYL1</accession>
<name>A0ABV9EYL1_9SPHN</name>
<dbReference type="EMBL" id="JBHSFZ010000003">
    <property type="protein sequence ID" value="MFC4593064.1"/>
    <property type="molecule type" value="Genomic_DNA"/>
</dbReference>
<reference evidence="7" key="1">
    <citation type="journal article" date="2019" name="Int. J. Syst. Evol. Microbiol.">
        <title>The Global Catalogue of Microorganisms (GCM) 10K type strain sequencing project: providing services to taxonomists for standard genome sequencing and annotation.</title>
        <authorList>
            <consortium name="The Broad Institute Genomics Platform"/>
            <consortium name="The Broad Institute Genome Sequencing Center for Infectious Disease"/>
            <person name="Wu L."/>
            <person name="Ma J."/>
        </authorList>
    </citation>
    <scope>NUCLEOTIDE SEQUENCE [LARGE SCALE GENOMIC DNA]</scope>
    <source>
        <strain evidence="7">NBRC 103632</strain>
    </source>
</reference>
<dbReference type="Pfam" id="PF00239">
    <property type="entry name" value="Resolvase"/>
    <property type="match status" value="1"/>
</dbReference>
<keyword evidence="7" id="KW-1185">Reference proteome</keyword>
<dbReference type="Proteomes" id="UP001595957">
    <property type="component" value="Unassembled WGS sequence"/>
</dbReference>